<gene>
    <name evidence="5" type="ORF">FLO80_07360</name>
</gene>
<evidence type="ECO:0000256" key="3">
    <source>
        <dbReference type="PROSITE-ProRule" id="PRU00339"/>
    </source>
</evidence>
<dbReference type="Gene3D" id="1.25.40.10">
    <property type="entry name" value="Tetratricopeptide repeat domain"/>
    <property type="match status" value="1"/>
</dbReference>
<dbReference type="InterPro" id="IPR013105">
    <property type="entry name" value="TPR_2"/>
</dbReference>
<feature type="chain" id="PRO_5022844976" evidence="4">
    <location>
        <begin position="20"/>
        <end position="187"/>
    </location>
</feature>
<dbReference type="SMART" id="SM00028">
    <property type="entry name" value="TPR"/>
    <property type="match status" value="3"/>
</dbReference>
<dbReference type="Pfam" id="PF07719">
    <property type="entry name" value="TPR_2"/>
    <property type="match status" value="1"/>
</dbReference>
<keyword evidence="6" id="KW-1185">Reference proteome</keyword>
<protein>
    <submittedName>
        <fullName evidence="5">Tetratricopeptide repeat protein</fullName>
    </submittedName>
</protein>
<sequence length="187" mass="20771">MWRLMSSLVIAGLWSGSLAAESCPPPPDHAVEFARLVEEVRDAENERAARRITNEMWALWADAPDERAQSMLERGMTRRAVGDLLGAIAAFDTLTAYCPDYAEGYNQRAFAYFIAQDYRAALADLDRALALTPTHIGALSGRAMTLFALGREAEAQHDLRVAVDLNPWLPERRFLRALPPDETGPDL</sequence>
<keyword evidence="2 3" id="KW-0802">TPR repeat</keyword>
<dbReference type="Proteomes" id="UP000325291">
    <property type="component" value="Unassembled WGS sequence"/>
</dbReference>
<proteinExistence type="predicted"/>
<evidence type="ECO:0000256" key="4">
    <source>
        <dbReference type="SAM" id="SignalP"/>
    </source>
</evidence>
<evidence type="ECO:0000313" key="5">
    <source>
        <dbReference type="EMBL" id="KAA0916634.1"/>
    </source>
</evidence>
<feature type="repeat" description="TPR" evidence="3">
    <location>
        <begin position="102"/>
        <end position="135"/>
    </location>
</feature>
<keyword evidence="1" id="KW-0677">Repeat</keyword>
<name>A0A5A9ZHD5_9RHOB</name>
<dbReference type="PANTHER" id="PTHR44858">
    <property type="entry name" value="TETRATRICOPEPTIDE REPEAT PROTEIN 6"/>
    <property type="match status" value="1"/>
</dbReference>
<reference evidence="5 6" key="1">
    <citation type="submission" date="2019-07" db="EMBL/GenBank/DDBJ databases">
        <title>Aquicoccus porphyridii gen. nov., sp. nov., isolated from a small marine red alga, Porphyridium marinum.</title>
        <authorList>
            <person name="Liu L."/>
        </authorList>
    </citation>
    <scope>NUCLEOTIDE SEQUENCE [LARGE SCALE GENOMIC DNA]</scope>
    <source>
        <strain evidence="5 6">L1 8-17</strain>
    </source>
</reference>
<dbReference type="PROSITE" id="PS50005">
    <property type="entry name" value="TPR"/>
    <property type="match status" value="1"/>
</dbReference>
<keyword evidence="4" id="KW-0732">Signal</keyword>
<dbReference type="InterPro" id="IPR050498">
    <property type="entry name" value="Ycf3"/>
</dbReference>
<dbReference type="EMBL" id="VINQ01000004">
    <property type="protein sequence ID" value="KAA0916634.1"/>
    <property type="molecule type" value="Genomic_DNA"/>
</dbReference>
<feature type="signal peptide" evidence="4">
    <location>
        <begin position="1"/>
        <end position="19"/>
    </location>
</feature>
<dbReference type="PANTHER" id="PTHR44858:SF1">
    <property type="entry name" value="UDP-N-ACETYLGLUCOSAMINE--PEPTIDE N-ACETYLGLUCOSAMINYLTRANSFERASE SPINDLY-RELATED"/>
    <property type="match status" value="1"/>
</dbReference>
<evidence type="ECO:0000313" key="6">
    <source>
        <dbReference type="Proteomes" id="UP000325291"/>
    </source>
</evidence>
<evidence type="ECO:0000256" key="2">
    <source>
        <dbReference type="ARBA" id="ARBA00022803"/>
    </source>
</evidence>
<dbReference type="SUPFAM" id="SSF48452">
    <property type="entry name" value="TPR-like"/>
    <property type="match status" value="1"/>
</dbReference>
<comment type="caution">
    <text evidence="5">The sequence shown here is derived from an EMBL/GenBank/DDBJ whole genome shotgun (WGS) entry which is preliminary data.</text>
</comment>
<organism evidence="5 6">
    <name type="scientific">Aquicoccus porphyridii</name>
    <dbReference type="NCBI Taxonomy" id="1852029"/>
    <lineage>
        <taxon>Bacteria</taxon>
        <taxon>Pseudomonadati</taxon>
        <taxon>Pseudomonadota</taxon>
        <taxon>Alphaproteobacteria</taxon>
        <taxon>Rhodobacterales</taxon>
        <taxon>Paracoccaceae</taxon>
        <taxon>Aquicoccus</taxon>
    </lineage>
</organism>
<dbReference type="AlphaFoldDB" id="A0A5A9ZHD5"/>
<dbReference type="InterPro" id="IPR019734">
    <property type="entry name" value="TPR_rpt"/>
</dbReference>
<dbReference type="InterPro" id="IPR011990">
    <property type="entry name" value="TPR-like_helical_dom_sf"/>
</dbReference>
<accession>A0A5A9ZHD5</accession>
<evidence type="ECO:0000256" key="1">
    <source>
        <dbReference type="ARBA" id="ARBA00022737"/>
    </source>
</evidence>